<dbReference type="Proteomes" id="UP000004295">
    <property type="component" value="Unassembled WGS sequence"/>
</dbReference>
<reference evidence="8 9" key="1">
    <citation type="submission" date="2009-04" db="EMBL/GenBank/DDBJ databases">
        <authorList>
            <person name="Sebastian Y."/>
            <person name="Madupu R."/>
            <person name="Durkin A.S."/>
            <person name="Torralba M."/>
            <person name="Methe B."/>
            <person name="Sutton G.G."/>
            <person name="Strausberg R.L."/>
            <person name="Nelson K.E."/>
        </authorList>
    </citation>
    <scope>NUCLEOTIDE SEQUENCE [LARGE SCALE GENOMIC DNA]</scope>
    <source>
        <strain evidence="9">ATCC 35406 / BCRC 14492 / JCM 8526 / NCTC 13058 / HG 370</strain>
    </source>
</reference>
<dbReference type="Pfam" id="PF04029">
    <property type="entry name" value="2-ph_phosp"/>
    <property type="match status" value="1"/>
</dbReference>
<name>C3J9V6_POREA</name>
<keyword evidence="9" id="KW-1185">Reference proteome</keyword>
<accession>C3J9V6</accession>
<evidence type="ECO:0000256" key="5">
    <source>
        <dbReference type="ARBA" id="ARBA00022801"/>
    </source>
</evidence>
<evidence type="ECO:0000313" key="8">
    <source>
        <dbReference type="EMBL" id="EEN83027.1"/>
    </source>
</evidence>
<proteinExistence type="inferred from homology"/>
<sequence>MDLTLQLCPSPDLIGCYAQQDWDSTLVVITDVFRASATILSALYHGAIEVQPVATVEESLQHQNDPDYLVAAERNARRVEGATLGNDPEEYTRDRVEGKRVVLTTTNGTRALHLAQEAGAKHIAVGTFGNISCLSDYILREKFKSVLVVAAGWKGQLAGEDCLFAGALLHHIGERNVDAKGINDALLMAEISFQKYKDDLLSFINRVEHYARLEQLGYLPTIAVCLEQDRYPILPLFDLERQTLLPLQ</sequence>
<evidence type="ECO:0000256" key="6">
    <source>
        <dbReference type="ARBA" id="ARBA00022842"/>
    </source>
</evidence>
<comment type="caution">
    <text evidence="8">The sequence shown here is derived from an EMBL/GenBank/DDBJ whole genome shotgun (WGS) entry which is preliminary data.</text>
</comment>
<comment type="catalytic activity">
    <reaction evidence="7">
        <text>(2R)-O-phospho-3-sulfolactate + H2O = (2R)-3-sulfolactate + phosphate</text>
        <dbReference type="Rhea" id="RHEA:23416"/>
        <dbReference type="ChEBI" id="CHEBI:15377"/>
        <dbReference type="ChEBI" id="CHEBI:15597"/>
        <dbReference type="ChEBI" id="CHEBI:43474"/>
        <dbReference type="ChEBI" id="CHEBI:58738"/>
        <dbReference type="EC" id="3.1.3.71"/>
    </reaction>
</comment>
<gene>
    <name evidence="8" type="ORF">POREN0001_0878</name>
</gene>
<evidence type="ECO:0000256" key="4">
    <source>
        <dbReference type="ARBA" id="ARBA00021948"/>
    </source>
</evidence>
<protein>
    <recommendedName>
        <fullName evidence="4">Probable 2-phosphosulfolactate phosphatase</fullName>
        <ecNumber evidence="3">3.1.3.71</ecNumber>
    </recommendedName>
</protein>
<keyword evidence="6" id="KW-0460">Magnesium</keyword>
<dbReference type="STRING" id="553175.POREN0001_0878"/>
<organism evidence="8 9">
    <name type="scientific">Porphyromonas endodontalis (strain ATCC 35406 / DSM 24491 / JCM 8526 / CCUG 16442 / BCRC 14492 / NCTC 13058 / HG 370)</name>
    <name type="common">Bacteroides endodontalis</name>
    <dbReference type="NCBI Taxonomy" id="553175"/>
    <lineage>
        <taxon>Bacteria</taxon>
        <taxon>Pseudomonadati</taxon>
        <taxon>Bacteroidota</taxon>
        <taxon>Bacteroidia</taxon>
        <taxon>Bacteroidales</taxon>
        <taxon>Porphyromonadaceae</taxon>
        <taxon>Porphyromonas</taxon>
    </lineage>
</organism>
<dbReference type="PANTHER" id="PTHR37311:SF1">
    <property type="entry name" value="2-PHOSPHOSULFOLACTATE PHOSPHATASE-RELATED"/>
    <property type="match status" value="1"/>
</dbReference>
<dbReference type="SUPFAM" id="SSF142823">
    <property type="entry name" value="ComB-like"/>
    <property type="match status" value="1"/>
</dbReference>
<comment type="cofactor">
    <cofactor evidence="1">
        <name>Mg(2+)</name>
        <dbReference type="ChEBI" id="CHEBI:18420"/>
    </cofactor>
</comment>
<dbReference type="InterPro" id="IPR005238">
    <property type="entry name" value="ComB-like"/>
</dbReference>
<dbReference type="GO" id="GO:0050532">
    <property type="term" value="F:2-phosphosulfolactate phosphatase activity"/>
    <property type="evidence" value="ECO:0007669"/>
    <property type="project" value="UniProtKB-EC"/>
</dbReference>
<dbReference type="GO" id="GO:0050545">
    <property type="term" value="F:sulfopyruvate decarboxylase activity"/>
    <property type="evidence" value="ECO:0007669"/>
    <property type="project" value="TreeGrafter"/>
</dbReference>
<dbReference type="Gene3D" id="3.90.1560.10">
    <property type="entry name" value="ComB-like"/>
    <property type="match status" value="1"/>
</dbReference>
<evidence type="ECO:0000313" key="9">
    <source>
        <dbReference type="Proteomes" id="UP000004295"/>
    </source>
</evidence>
<evidence type="ECO:0000256" key="3">
    <source>
        <dbReference type="ARBA" id="ARBA00012953"/>
    </source>
</evidence>
<evidence type="ECO:0000256" key="1">
    <source>
        <dbReference type="ARBA" id="ARBA00001946"/>
    </source>
</evidence>
<dbReference type="EC" id="3.1.3.71" evidence="3"/>
<evidence type="ECO:0000256" key="2">
    <source>
        <dbReference type="ARBA" id="ARBA00009997"/>
    </source>
</evidence>
<keyword evidence="5" id="KW-0378">Hydrolase</keyword>
<dbReference type="RefSeq" id="WP_004333326.1">
    <property type="nucleotide sequence ID" value="NZ_ACNN01000016.1"/>
</dbReference>
<dbReference type="AlphaFoldDB" id="C3J9V6"/>
<comment type="similarity">
    <text evidence="2">Belongs to the ComB family.</text>
</comment>
<dbReference type="GeneID" id="93364726"/>
<evidence type="ECO:0000256" key="7">
    <source>
        <dbReference type="ARBA" id="ARBA00033711"/>
    </source>
</evidence>
<dbReference type="eggNOG" id="COG2045">
    <property type="taxonomic scope" value="Bacteria"/>
</dbReference>
<dbReference type="PANTHER" id="PTHR37311">
    <property type="entry name" value="2-PHOSPHOSULFOLACTATE PHOSPHATASE-RELATED"/>
    <property type="match status" value="1"/>
</dbReference>
<dbReference type="EMBL" id="ACNN01000016">
    <property type="protein sequence ID" value="EEN83027.1"/>
    <property type="molecule type" value="Genomic_DNA"/>
</dbReference>
<dbReference type="InterPro" id="IPR036702">
    <property type="entry name" value="ComB-like_sf"/>
</dbReference>
<dbReference type="GO" id="GO:0000287">
    <property type="term" value="F:magnesium ion binding"/>
    <property type="evidence" value="ECO:0007669"/>
    <property type="project" value="InterPro"/>
</dbReference>